<accession>X0SJT6</accession>
<proteinExistence type="predicted"/>
<comment type="caution">
    <text evidence="1">The sequence shown here is derived from an EMBL/GenBank/DDBJ whole genome shotgun (WGS) entry which is preliminary data.</text>
</comment>
<evidence type="ECO:0000313" key="1">
    <source>
        <dbReference type="EMBL" id="GAF81348.1"/>
    </source>
</evidence>
<dbReference type="AlphaFoldDB" id="X0SJT6"/>
<dbReference type="EMBL" id="BARS01002114">
    <property type="protein sequence ID" value="GAF81348.1"/>
    <property type="molecule type" value="Genomic_DNA"/>
</dbReference>
<name>X0SJT6_9ZZZZ</name>
<feature type="non-terminal residue" evidence="1">
    <location>
        <position position="114"/>
    </location>
</feature>
<gene>
    <name evidence="1" type="ORF">S01H1_03949</name>
</gene>
<reference evidence="1" key="1">
    <citation type="journal article" date="2014" name="Front. Microbiol.">
        <title>High frequency of phylogenetically diverse reductive dehalogenase-homologous genes in deep subseafloor sedimentary metagenomes.</title>
        <authorList>
            <person name="Kawai M."/>
            <person name="Futagami T."/>
            <person name="Toyoda A."/>
            <person name="Takaki Y."/>
            <person name="Nishi S."/>
            <person name="Hori S."/>
            <person name="Arai W."/>
            <person name="Tsubouchi T."/>
            <person name="Morono Y."/>
            <person name="Uchiyama I."/>
            <person name="Ito T."/>
            <person name="Fujiyama A."/>
            <person name="Inagaki F."/>
            <person name="Takami H."/>
        </authorList>
    </citation>
    <scope>NUCLEOTIDE SEQUENCE</scope>
    <source>
        <strain evidence="1">Expedition CK06-06</strain>
    </source>
</reference>
<protein>
    <submittedName>
        <fullName evidence="1">Uncharacterized protein</fullName>
    </submittedName>
</protein>
<organism evidence="1">
    <name type="scientific">marine sediment metagenome</name>
    <dbReference type="NCBI Taxonomy" id="412755"/>
    <lineage>
        <taxon>unclassified sequences</taxon>
        <taxon>metagenomes</taxon>
        <taxon>ecological metagenomes</taxon>
    </lineage>
</organism>
<sequence>MKPKVVIIVDKPQWAYENIAKAIVHHLSGEYEFEIRYGNEIDFINKNHARWDLIFSMGWKWLSPREIRTPREKTVSVLHSFRTLKGGSTEEWGEYLNKRYCGVGAVNDELHFMF</sequence>